<dbReference type="Pfam" id="PF13432">
    <property type="entry name" value="TPR_16"/>
    <property type="match status" value="1"/>
</dbReference>
<accession>A0A1B9E9R5</accession>
<dbReference type="InterPro" id="IPR019734">
    <property type="entry name" value="TPR_rpt"/>
</dbReference>
<dbReference type="Pfam" id="PF13181">
    <property type="entry name" value="TPR_8"/>
    <property type="match status" value="1"/>
</dbReference>
<dbReference type="SUPFAM" id="SSF81901">
    <property type="entry name" value="HCP-like"/>
    <property type="match status" value="1"/>
</dbReference>
<name>A0A1B9E9R5_9FLAO</name>
<gene>
    <name evidence="2" type="ORF">LPBF_01425</name>
</gene>
<keyword evidence="3" id="KW-1185">Reference proteome</keyword>
<dbReference type="AlphaFoldDB" id="A0A1B9E9R5"/>
<feature type="repeat" description="TPR" evidence="1">
    <location>
        <begin position="201"/>
        <end position="234"/>
    </location>
</feature>
<dbReference type="OrthoDB" id="9803982at2"/>
<dbReference type="STRING" id="1763534.GCA_001831475_01675"/>
<proteinExistence type="predicted"/>
<evidence type="ECO:0000313" key="2">
    <source>
        <dbReference type="EMBL" id="OCB78682.1"/>
    </source>
</evidence>
<dbReference type="Gene3D" id="1.25.40.10">
    <property type="entry name" value="Tetratricopeptide repeat domain"/>
    <property type="match status" value="2"/>
</dbReference>
<dbReference type="PROSITE" id="PS50005">
    <property type="entry name" value="TPR"/>
    <property type="match status" value="4"/>
</dbReference>
<feature type="repeat" description="TPR" evidence="1">
    <location>
        <begin position="269"/>
        <end position="302"/>
    </location>
</feature>
<dbReference type="Pfam" id="PF14559">
    <property type="entry name" value="TPR_19"/>
    <property type="match status" value="1"/>
</dbReference>
<organism evidence="2 3">
    <name type="scientific">Flavobacterium crassostreae</name>
    <dbReference type="NCBI Taxonomy" id="1763534"/>
    <lineage>
        <taxon>Bacteria</taxon>
        <taxon>Pseudomonadati</taxon>
        <taxon>Bacteroidota</taxon>
        <taxon>Flavobacteriia</taxon>
        <taxon>Flavobacteriales</taxon>
        <taxon>Flavobacteriaceae</taxon>
        <taxon>Flavobacterium</taxon>
    </lineage>
</organism>
<reference evidence="2 3" key="1">
    <citation type="submission" date="2016-03" db="EMBL/GenBank/DDBJ databases">
        <authorList>
            <person name="Ploux O."/>
        </authorList>
    </citation>
    <scope>NUCLEOTIDE SEQUENCE [LARGE SCALE GENOMIC DNA]</scope>
    <source>
        <strain evidence="2 3">LPB0076</strain>
    </source>
</reference>
<dbReference type="EMBL" id="LVEP01000002">
    <property type="protein sequence ID" value="OCB78682.1"/>
    <property type="molecule type" value="Genomic_DNA"/>
</dbReference>
<dbReference type="PANTHER" id="PTHR12558">
    <property type="entry name" value="CELL DIVISION CYCLE 16,23,27"/>
    <property type="match status" value="1"/>
</dbReference>
<protein>
    <submittedName>
        <fullName evidence="2">Uncharacterized protein</fullName>
    </submittedName>
</protein>
<dbReference type="SMART" id="SM00028">
    <property type="entry name" value="TPR"/>
    <property type="match status" value="8"/>
</dbReference>
<evidence type="ECO:0000256" key="1">
    <source>
        <dbReference type="PROSITE-ProRule" id="PRU00339"/>
    </source>
</evidence>
<sequence length="469" mass="55435">MQLSNEEDDYNLSISKFESMLKTNKVLFFDSEEFEEIILHYLDMGKATLAKKALKLGLDQHPKSTGLRLVQVEMLVFDNKLDLAEKLLQELYAIEPNNEEIYIQKANIYSKRDQHEKAVEFLKIALQHTEDFADVYNLIGMEYLFMDNLELAKENFIKCLEEDLEDQSALYNVVYCFEFLDQNLEAIAYLNKYINKNPYSEIAWHQMGRLYYDLKDYENAIRAFDYATLIDDEFLGAFMEKAKAYERLKKYDLAIESYNRTIALDDATSYALLRIGKCHERLGNTALALKYYNQTVHEDPLLDKGWIAITDFYLRQKNFQKALFFVNKALAIDNQNRLYWKRYASINKEMNFFEEAEFGFRKAVEFGDTALDTWLFWVDILQFLGEFDSAIQTLLQASEYFPEENEIEYRLAGLYFMIQDNTKAKFHLSNALRLKFDNYILIEDLFPVVWSKKIVQNYIDKHNNTNDTK</sequence>
<dbReference type="SUPFAM" id="SSF48452">
    <property type="entry name" value="TPR-like"/>
    <property type="match status" value="2"/>
</dbReference>
<dbReference type="Proteomes" id="UP000093510">
    <property type="component" value="Unassembled WGS sequence"/>
</dbReference>
<comment type="caution">
    <text evidence="2">The sequence shown here is derived from an EMBL/GenBank/DDBJ whole genome shotgun (WGS) entry which is preliminary data.</text>
</comment>
<dbReference type="RefSeq" id="WP_066331507.1">
    <property type="nucleotide sequence ID" value="NZ_CP017688.1"/>
</dbReference>
<feature type="repeat" description="TPR" evidence="1">
    <location>
        <begin position="133"/>
        <end position="166"/>
    </location>
</feature>
<dbReference type="PANTHER" id="PTHR12558:SF13">
    <property type="entry name" value="CELL DIVISION CYCLE PROTEIN 27 HOMOLOG"/>
    <property type="match status" value="1"/>
</dbReference>
<feature type="repeat" description="TPR" evidence="1">
    <location>
        <begin position="235"/>
        <end position="268"/>
    </location>
</feature>
<dbReference type="InterPro" id="IPR011990">
    <property type="entry name" value="TPR-like_helical_dom_sf"/>
</dbReference>
<keyword evidence="1" id="KW-0802">TPR repeat</keyword>
<evidence type="ECO:0000313" key="3">
    <source>
        <dbReference type="Proteomes" id="UP000093510"/>
    </source>
</evidence>